<reference evidence="5" key="1">
    <citation type="submission" date="2021-02" db="EMBL/GenBank/DDBJ databases">
        <authorList>
            <person name="Dougan E. K."/>
            <person name="Rhodes N."/>
            <person name="Thang M."/>
            <person name="Chan C."/>
        </authorList>
    </citation>
    <scope>NUCLEOTIDE SEQUENCE</scope>
</reference>
<dbReference type="Proteomes" id="UP000604046">
    <property type="component" value="Unassembled WGS sequence"/>
</dbReference>
<protein>
    <submittedName>
        <fullName evidence="5">ExgA protein</fullName>
    </submittedName>
</protein>
<dbReference type="AlphaFoldDB" id="A0A812H3V8"/>
<keyword evidence="6" id="KW-1185">Reference proteome</keyword>
<name>A0A812H3V8_9DINO</name>
<dbReference type="InterPro" id="IPR017853">
    <property type="entry name" value="GH"/>
</dbReference>
<keyword evidence="1" id="KW-0378">Hydrolase</keyword>
<proteinExistence type="predicted"/>
<keyword evidence="3" id="KW-1133">Transmembrane helix</keyword>
<dbReference type="EMBL" id="CAJNDS010000049">
    <property type="protein sequence ID" value="CAE6934511.1"/>
    <property type="molecule type" value="Genomic_DNA"/>
</dbReference>
<accession>A0A812H3V8</accession>
<keyword evidence="3" id="KW-0472">Membrane</keyword>
<evidence type="ECO:0000256" key="3">
    <source>
        <dbReference type="SAM" id="Phobius"/>
    </source>
</evidence>
<keyword evidence="2" id="KW-0326">Glycosidase</keyword>
<evidence type="ECO:0000256" key="1">
    <source>
        <dbReference type="ARBA" id="ARBA00022801"/>
    </source>
</evidence>
<comment type="caution">
    <text evidence="5">The sequence shown here is derived from an EMBL/GenBank/DDBJ whole genome shotgun (WGS) entry which is preliminary data.</text>
</comment>
<keyword evidence="3" id="KW-0812">Transmembrane</keyword>
<dbReference type="SUPFAM" id="SSF51445">
    <property type="entry name" value="(Trans)glycosidases"/>
    <property type="match status" value="1"/>
</dbReference>
<feature type="transmembrane region" description="Helical" evidence="3">
    <location>
        <begin position="25"/>
        <end position="43"/>
    </location>
</feature>
<dbReference type="SUPFAM" id="SSF48371">
    <property type="entry name" value="ARM repeat"/>
    <property type="match status" value="1"/>
</dbReference>
<dbReference type="InterPro" id="IPR016024">
    <property type="entry name" value="ARM-type_fold"/>
</dbReference>
<gene>
    <name evidence="5" type="primary">exgA</name>
    <name evidence="5" type="ORF">SNAT2548_LOCUS975</name>
</gene>
<evidence type="ECO:0000256" key="2">
    <source>
        <dbReference type="ARBA" id="ARBA00023295"/>
    </source>
</evidence>
<dbReference type="GO" id="GO:0005576">
    <property type="term" value="C:extracellular region"/>
    <property type="evidence" value="ECO:0007669"/>
    <property type="project" value="TreeGrafter"/>
</dbReference>
<dbReference type="Gene3D" id="3.20.20.80">
    <property type="entry name" value="Glycosidases"/>
    <property type="match status" value="1"/>
</dbReference>
<dbReference type="InterPro" id="IPR048465">
    <property type="entry name" value="Maestro-like_HEAT"/>
</dbReference>
<dbReference type="InterPro" id="IPR050386">
    <property type="entry name" value="Glycosyl_hydrolase_5"/>
</dbReference>
<evidence type="ECO:0000259" key="4">
    <source>
        <dbReference type="Pfam" id="PF21047"/>
    </source>
</evidence>
<evidence type="ECO:0000313" key="5">
    <source>
        <dbReference type="EMBL" id="CAE6934511.1"/>
    </source>
</evidence>
<dbReference type="PANTHER" id="PTHR31297:SF38">
    <property type="entry name" value="X8 DOMAIN-CONTAINING PROTEIN"/>
    <property type="match status" value="1"/>
</dbReference>
<dbReference type="OrthoDB" id="422956at2759"/>
<dbReference type="GO" id="GO:0008422">
    <property type="term" value="F:beta-glucosidase activity"/>
    <property type="evidence" value="ECO:0007669"/>
    <property type="project" value="TreeGrafter"/>
</dbReference>
<dbReference type="GO" id="GO:0009251">
    <property type="term" value="P:glucan catabolic process"/>
    <property type="evidence" value="ECO:0007669"/>
    <property type="project" value="TreeGrafter"/>
</dbReference>
<sequence>MQGEIVRRGEALLGIAKEVQCRRRVFGISLLGAILLTLGLLFFPQILGGGRDQDLQGEERPGITSRAQFPGVPGLPGHLSGVNLGGWLCLEDWFYSGDTGVHVSSIDEAGQGACLPPAVTQLEKPWPSEGHLTFRLNQTKGTKFAIKALTAHRHSFIGETDLAAIRELGLSVVRVPITWAAFADALVPLDQQVYGSHNPHTETAIVPDPFYNDRAAFATIPRDWLAQLLRRCAEHGLKALIDLHAFPGGAALGTYNGVWPDKPAFWRNQTKIGKEPLTQVGLWIVSSAVTWLESLDVEAQAGLLGLTVMNEPAHLNSGAKFAEEADVLKWLANAAQIFRLSTLPSQGVKLYMQLIDTAFQNFTETVVPWFSQTFTASERLSWVVADQHWYTAWDAGHCDMRTSEDGGLTCDTPLETIRRKMRSCATAFSSKFNSQFGGLMAVSEFSAGTADEVCLRVHGEKSLRGEVVTKNETDPAFEPGWSLRWLAGLEEPLRALPFLPREVQAALHIRLQAVISTALRHLFGGYAPTFSHMILLIMQAVHAAGARSSFESVRWTCMQIIGELCKVAPLVALPNEDGEETASGCSDLGDWSESLALLLPRMGDGSKAVAAASLDAVQQLLARCTFTQSVRIGGADEYHKLSEDESASFSEEQTGLVVESIELRGDPVPASQQLVGALVANLPAAAMPTMVQHLMPAMHDADSHAALTGADALYLILESCVEKMDAEAASNVVSTVFEEVEKVCHSSVRQRVLSCIKVLALHHFDAVMEELLGMGPDLNMSIMGTLQVMAKENSLLLKLLNHLTVACLHSSGTKP</sequence>
<organism evidence="5 6">
    <name type="scientific">Symbiodinium natans</name>
    <dbReference type="NCBI Taxonomy" id="878477"/>
    <lineage>
        <taxon>Eukaryota</taxon>
        <taxon>Sar</taxon>
        <taxon>Alveolata</taxon>
        <taxon>Dinophyceae</taxon>
        <taxon>Suessiales</taxon>
        <taxon>Symbiodiniaceae</taxon>
        <taxon>Symbiodinium</taxon>
    </lineage>
</organism>
<evidence type="ECO:0000313" key="6">
    <source>
        <dbReference type="Proteomes" id="UP000604046"/>
    </source>
</evidence>
<dbReference type="GO" id="GO:0009986">
    <property type="term" value="C:cell surface"/>
    <property type="evidence" value="ECO:0007669"/>
    <property type="project" value="TreeGrafter"/>
</dbReference>
<feature type="domain" description="Maestro-like HEAT-repeats" evidence="4">
    <location>
        <begin position="595"/>
        <end position="800"/>
    </location>
</feature>
<dbReference type="Pfam" id="PF21047">
    <property type="entry name" value="HEAT_Maestro"/>
    <property type="match status" value="1"/>
</dbReference>
<dbReference type="PANTHER" id="PTHR31297">
    <property type="entry name" value="GLUCAN ENDO-1,6-BETA-GLUCOSIDASE B"/>
    <property type="match status" value="1"/>
</dbReference>